<evidence type="ECO:0000313" key="2">
    <source>
        <dbReference type="Proteomes" id="UP000601435"/>
    </source>
</evidence>
<feature type="non-terminal residue" evidence="1">
    <location>
        <position position="187"/>
    </location>
</feature>
<accession>A0A812ZAD4</accession>
<proteinExistence type="predicted"/>
<keyword evidence="2" id="KW-1185">Reference proteome</keyword>
<organism evidence="1 2">
    <name type="scientific">Symbiodinium necroappetens</name>
    <dbReference type="NCBI Taxonomy" id="1628268"/>
    <lineage>
        <taxon>Eukaryota</taxon>
        <taxon>Sar</taxon>
        <taxon>Alveolata</taxon>
        <taxon>Dinophyceae</taxon>
        <taxon>Suessiales</taxon>
        <taxon>Symbiodiniaceae</taxon>
        <taxon>Symbiodinium</taxon>
    </lineage>
</organism>
<comment type="caution">
    <text evidence="1">The sequence shown here is derived from an EMBL/GenBank/DDBJ whole genome shotgun (WGS) entry which is preliminary data.</text>
</comment>
<dbReference type="EMBL" id="CAJNJA010046424">
    <property type="protein sequence ID" value="CAE7817155.1"/>
    <property type="molecule type" value="Genomic_DNA"/>
</dbReference>
<dbReference type="OrthoDB" id="10392486at2759"/>
<dbReference type="AlphaFoldDB" id="A0A812ZAD4"/>
<dbReference type="Proteomes" id="UP000601435">
    <property type="component" value="Unassembled WGS sequence"/>
</dbReference>
<evidence type="ECO:0000313" key="1">
    <source>
        <dbReference type="EMBL" id="CAE7817155.1"/>
    </source>
</evidence>
<reference evidence="1" key="1">
    <citation type="submission" date="2021-02" db="EMBL/GenBank/DDBJ databases">
        <authorList>
            <person name="Dougan E. K."/>
            <person name="Rhodes N."/>
            <person name="Thang M."/>
            <person name="Chan C."/>
        </authorList>
    </citation>
    <scope>NUCLEOTIDE SEQUENCE</scope>
</reference>
<name>A0A812ZAD4_9DINO</name>
<gene>
    <name evidence="1" type="primary">UVR8</name>
    <name evidence="1" type="ORF">SNEC2469_LOCUS24261</name>
</gene>
<protein>
    <submittedName>
        <fullName evidence="1">UVR8 protein</fullName>
    </submittedName>
</protein>
<sequence>GFQRFVIELALPLFTEAESDSLELVWSFSSETIVMTTPGLDARNDRQMAETAIRKIRAKVWLALQQLSKAVLRHGPHFKQAALLKAYEDYFALCLQLGQTKLPTQKQACALATACKSLPRSLPQRRICVAWTQQLEALSQQDPPFKCSPSDLEQAVRQLGRMSSQDGSFLIEYVITLCGKHIQPDAH</sequence>